<dbReference type="STRING" id="658429.L8FYY9"/>
<keyword evidence="1" id="KW-0862">Zinc</keyword>
<protein>
    <recommendedName>
        <fullName evidence="3">CCHC-type domain-containing protein</fullName>
    </recommendedName>
</protein>
<feature type="domain" description="CCHC-type" evidence="3">
    <location>
        <begin position="167"/>
        <end position="183"/>
    </location>
</feature>
<dbReference type="VEuPathDB" id="FungiDB:GMDG_07880"/>
<dbReference type="GO" id="GO:0003676">
    <property type="term" value="F:nucleic acid binding"/>
    <property type="evidence" value="ECO:0007669"/>
    <property type="project" value="InterPro"/>
</dbReference>
<name>L8FYY9_PSED2</name>
<dbReference type="SUPFAM" id="SSF57756">
    <property type="entry name" value="Retrovirus zinc finger-like domains"/>
    <property type="match status" value="1"/>
</dbReference>
<feature type="region of interest" description="Disordered" evidence="2">
    <location>
        <begin position="175"/>
        <end position="206"/>
    </location>
</feature>
<dbReference type="PROSITE" id="PS50158">
    <property type="entry name" value="ZF_CCHC"/>
    <property type="match status" value="1"/>
</dbReference>
<feature type="compositionally biased region" description="Basic and acidic residues" evidence="2">
    <location>
        <begin position="175"/>
        <end position="191"/>
    </location>
</feature>
<evidence type="ECO:0000256" key="1">
    <source>
        <dbReference type="PROSITE-ProRule" id="PRU00047"/>
    </source>
</evidence>
<keyword evidence="1" id="KW-0863">Zinc-finger</keyword>
<feature type="compositionally biased region" description="Polar residues" evidence="2">
    <location>
        <begin position="127"/>
        <end position="137"/>
    </location>
</feature>
<dbReference type="AlphaFoldDB" id="L8FYY9"/>
<dbReference type="InterPro" id="IPR001878">
    <property type="entry name" value="Znf_CCHC"/>
</dbReference>
<proteinExistence type="predicted"/>
<dbReference type="InterPro" id="IPR036875">
    <property type="entry name" value="Znf_CCHC_sf"/>
</dbReference>
<dbReference type="GO" id="GO:0008270">
    <property type="term" value="F:zinc ion binding"/>
    <property type="evidence" value="ECO:0007669"/>
    <property type="project" value="UniProtKB-KW"/>
</dbReference>
<evidence type="ECO:0000259" key="3">
    <source>
        <dbReference type="PROSITE" id="PS50158"/>
    </source>
</evidence>
<dbReference type="EMBL" id="GL573437">
    <property type="protein sequence ID" value="ELR06225.1"/>
    <property type="molecule type" value="Genomic_DNA"/>
</dbReference>
<dbReference type="HOGENOM" id="CLU_1390781_0_0_1"/>
<feature type="region of interest" description="Disordered" evidence="2">
    <location>
        <begin position="116"/>
        <end position="137"/>
    </location>
</feature>
<keyword evidence="5" id="KW-1185">Reference proteome</keyword>
<organism evidence="4 5">
    <name type="scientific">Pseudogymnoascus destructans (strain ATCC MYA-4855 / 20631-21)</name>
    <name type="common">Bat white-nose syndrome fungus</name>
    <name type="synonym">Geomyces destructans</name>
    <dbReference type="NCBI Taxonomy" id="658429"/>
    <lineage>
        <taxon>Eukaryota</taxon>
        <taxon>Fungi</taxon>
        <taxon>Dikarya</taxon>
        <taxon>Ascomycota</taxon>
        <taxon>Pezizomycotina</taxon>
        <taxon>Leotiomycetes</taxon>
        <taxon>Thelebolales</taxon>
        <taxon>Thelebolaceae</taxon>
        <taxon>Pseudogymnoascus</taxon>
    </lineage>
</organism>
<evidence type="ECO:0000256" key="2">
    <source>
        <dbReference type="SAM" id="MobiDB-lite"/>
    </source>
</evidence>
<accession>L8FYY9</accession>
<keyword evidence="1" id="KW-0479">Metal-binding</keyword>
<evidence type="ECO:0000313" key="4">
    <source>
        <dbReference type="EMBL" id="ELR06225.1"/>
    </source>
</evidence>
<dbReference type="OrthoDB" id="3442233at2759"/>
<gene>
    <name evidence="4" type="ORF">GMDG_07880</name>
</gene>
<dbReference type="InParanoid" id="L8FYY9"/>
<evidence type="ECO:0000313" key="5">
    <source>
        <dbReference type="Proteomes" id="UP000011064"/>
    </source>
</evidence>
<sequence>MQMSYLQSRLGGLAVRHVNPRLRITSPNMLQSAEEILQLLEKVYTKNTFTTFWAEFQRLTAELDYSEETLLDDLWFKINQGMQKALVAEMGATTLHEFAKKCMLVDQNLQRIQEKEKRMKPQPFAYQKQSGQSPTASTAVEIVAPQKKLYRSPHQDPEKESLMKLGKCFHCHESGHRAHECPQKQKGRLNEISDTEDPTQYESGKE</sequence>
<dbReference type="Proteomes" id="UP000011064">
    <property type="component" value="Unassembled WGS sequence"/>
</dbReference>
<dbReference type="Gene3D" id="4.10.60.10">
    <property type="entry name" value="Zinc finger, CCHC-type"/>
    <property type="match status" value="1"/>
</dbReference>
<reference evidence="5" key="1">
    <citation type="submission" date="2010-09" db="EMBL/GenBank/DDBJ databases">
        <title>The genome sequence of Geomyces destructans 20631-21.</title>
        <authorList>
            <consortium name="The Broad Institute Genome Sequencing Platform"/>
            <person name="Cuomo C.A."/>
            <person name="Blehert D.S."/>
            <person name="Lorch J.M."/>
            <person name="Young S.K."/>
            <person name="Zeng Q."/>
            <person name="Gargeya S."/>
            <person name="Fitzgerald M."/>
            <person name="Haas B."/>
            <person name="Abouelleil A."/>
            <person name="Alvarado L."/>
            <person name="Arachchi H.M."/>
            <person name="Berlin A."/>
            <person name="Brown A."/>
            <person name="Chapman S.B."/>
            <person name="Chen Z."/>
            <person name="Dunbar C."/>
            <person name="Freedman E."/>
            <person name="Gearin G."/>
            <person name="Gellesch M."/>
            <person name="Goldberg J."/>
            <person name="Griggs A."/>
            <person name="Gujja S."/>
            <person name="Heiman D."/>
            <person name="Howarth C."/>
            <person name="Larson L."/>
            <person name="Lui A."/>
            <person name="MacDonald P.J.P."/>
            <person name="Montmayeur A."/>
            <person name="Murphy C."/>
            <person name="Neiman D."/>
            <person name="Pearson M."/>
            <person name="Priest M."/>
            <person name="Roberts A."/>
            <person name="Saif S."/>
            <person name="Shea T."/>
            <person name="Shenoy N."/>
            <person name="Sisk P."/>
            <person name="Stolte C."/>
            <person name="Sykes S."/>
            <person name="Wortman J."/>
            <person name="Nusbaum C."/>
            <person name="Birren B."/>
        </authorList>
    </citation>
    <scope>NUCLEOTIDE SEQUENCE [LARGE SCALE GENOMIC DNA]</scope>
    <source>
        <strain evidence="5">ATCC MYA-4855 / 20631-21</strain>
    </source>
</reference>